<keyword evidence="8" id="KW-1185">Reference proteome</keyword>
<evidence type="ECO:0000256" key="1">
    <source>
        <dbReference type="ARBA" id="ARBA00004370"/>
    </source>
</evidence>
<keyword evidence="3 5" id="KW-1133">Transmembrane helix</keyword>
<evidence type="ECO:0000256" key="4">
    <source>
        <dbReference type="ARBA" id="ARBA00023136"/>
    </source>
</evidence>
<dbReference type="GO" id="GO:0016020">
    <property type="term" value="C:membrane"/>
    <property type="evidence" value="ECO:0007669"/>
    <property type="project" value="UniProtKB-SubCell"/>
</dbReference>
<dbReference type="OrthoDB" id="5864998at2759"/>
<evidence type="ECO:0000256" key="3">
    <source>
        <dbReference type="ARBA" id="ARBA00022989"/>
    </source>
</evidence>
<protein>
    <recommendedName>
        <fullName evidence="6">G-protein coupled receptors family 1 profile domain-containing protein</fullName>
    </recommendedName>
</protein>
<feature type="transmembrane region" description="Helical" evidence="5">
    <location>
        <begin position="32"/>
        <end position="53"/>
    </location>
</feature>
<accession>A0A368GZ50</accession>
<dbReference type="PROSITE" id="PS50262">
    <property type="entry name" value="G_PROTEIN_RECEP_F1_2"/>
    <property type="match status" value="1"/>
</dbReference>
<evidence type="ECO:0000256" key="2">
    <source>
        <dbReference type="ARBA" id="ARBA00022692"/>
    </source>
</evidence>
<dbReference type="EMBL" id="JOJR01000032">
    <property type="protein sequence ID" value="RCN49614.1"/>
    <property type="molecule type" value="Genomic_DNA"/>
</dbReference>
<feature type="domain" description="G-protein coupled receptors family 1 profile" evidence="6">
    <location>
        <begin position="1"/>
        <end position="116"/>
    </location>
</feature>
<feature type="transmembrane region" description="Helical" evidence="5">
    <location>
        <begin position="81"/>
        <end position="105"/>
    </location>
</feature>
<comment type="caution">
    <text evidence="7">The sequence shown here is derived from an EMBL/GenBank/DDBJ whole genome shotgun (WGS) entry which is preliminary data.</text>
</comment>
<dbReference type="Gene3D" id="1.20.1070.10">
    <property type="entry name" value="Rhodopsin 7-helix transmembrane proteins"/>
    <property type="match status" value="1"/>
</dbReference>
<reference evidence="7 8" key="1">
    <citation type="submission" date="2014-10" db="EMBL/GenBank/DDBJ databases">
        <title>Draft genome of the hookworm Ancylostoma caninum.</title>
        <authorList>
            <person name="Mitreva M."/>
        </authorList>
    </citation>
    <scope>NUCLEOTIDE SEQUENCE [LARGE SCALE GENOMIC DNA]</scope>
    <source>
        <strain evidence="7 8">Baltimore</strain>
    </source>
</reference>
<organism evidence="7 8">
    <name type="scientific">Ancylostoma caninum</name>
    <name type="common">Dog hookworm</name>
    <dbReference type="NCBI Taxonomy" id="29170"/>
    <lineage>
        <taxon>Eukaryota</taxon>
        <taxon>Metazoa</taxon>
        <taxon>Ecdysozoa</taxon>
        <taxon>Nematoda</taxon>
        <taxon>Chromadorea</taxon>
        <taxon>Rhabditida</taxon>
        <taxon>Rhabditina</taxon>
        <taxon>Rhabditomorpha</taxon>
        <taxon>Strongyloidea</taxon>
        <taxon>Ancylostomatidae</taxon>
        <taxon>Ancylostomatinae</taxon>
        <taxon>Ancylostoma</taxon>
    </lineage>
</organism>
<dbReference type="Proteomes" id="UP000252519">
    <property type="component" value="Unassembled WGS sequence"/>
</dbReference>
<sequence>MVIIFIQFAVAFSRVIAVFFPLWYNRICTLKWAAVVVVSGVLYGIAVNLTHIITRCRFVYDFNAYAWGFQNCVEMIIYYEFVYVVLTAAATSLAAHIFIAISLIIKVRRSTQLVFS</sequence>
<keyword evidence="2 5" id="KW-0812">Transmembrane</keyword>
<comment type="subcellular location">
    <subcellularLocation>
        <location evidence="1">Membrane</location>
    </subcellularLocation>
</comment>
<evidence type="ECO:0000313" key="8">
    <source>
        <dbReference type="Proteomes" id="UP000252519"/>
    </source>
</evidence>
<feature type="transmembrane region" description="Helical" evidence="5">
    <location>
        <begin position="6"/>
        <end position="25"/>
    </location>
</feature>
<dbReference type="AlphaFoldDB" id="A0A368GZ50"/>
<evidence type="ECO:0000313" key="7">
    <source>
        <dbReference type="EMBL" id="RCN49614.1"/>
    </source>
</evidence>
<evidence type="ECO:0000259" key="6">
    <source>
        <dbReference type="PROSITE" id="PS50262"/>
    </source>
</evidence>
<name>A0A368GZ50_ANCCA</name>
<proteinExistence type="predicted"/>
<gene>
    <name evidence="7" type="ORF">ANCCAN_04386</name>
</gene>
<dbReference type="InterPro" id="IPR019430">
    <property type="entry name" value="7TM_GPCR_serpentine_rcpt_Srx"/>
</dbReference>
<dbReference type="InterPro" id="IPR017452">
    <property type="entry name" value="GPCR_Rhodpsn_7TM"/>
</dbReference>
<evidence type="ECO:0000256" key="5">
    <source>
        <dbReference type="SAM" id="Phobius"/>
    </source>
</evidence>
<dbReference type="SUPFAM" id="SSF81321">
    <property type="entry name" value="Family A G protein-coupled receptor-like"/>
    <property type="match status" value="1"/>
</dbReference>
<dbReference type="Pfam" id="PF10328">
    <property type="entry name" value="7TM_GPCR_Srx"/>
    <property type="match status" value="1"/>
</dbReference>
<keyword evidence="4 5" id="KW-0472">Membrane</keyword>